<dbReference type="Proteomes" id="UP000829999">
    <property type="component" value="Chromosome 11"/>
</dbReference>
<feature type="compositionally biased region" description="Basic and acidic residues" evidence="1">
    <location>
        <begin position="226"/>
        <end position="266"/>
    </location>
</feature>
<gene>
    <name evidence="4" type="primary">LOC118275191</name>
</gene>
<name>A0A9R0EPH4_SPOFR</name>
<feature type="region of interest" description="Disordered" evidence="1">
    <location>
        <begin position="221"/>
        <end position="266"/>
    </location>
</feature>
<reference evidence="4" key="1">
    <citation type="submission" date="2025-08" db="UniProtKB">
        <authorList>
            <consortium name="RefSeq"/>
        </authorList>
    </citation>
    <scope>IDENTIFICATION</scope>
    <source>
        <tissue evidence="4">Whole larval tissue</tissue>
    </source>
</reference>
<feature type="chain" id="PRO_5040478815" evidence="2">
    <location>
        <begin position="24"/>
        <end position="607"/>
    </location>
</feature>
<evidence type="ECO:0000313" key="4">
    <source>
        <dbReference type="RefSeq" id="XP_035448954.2"/>
    </source>
</evidence>
<keyword evidence="2" id="KW-0732">Signal</keyword>
<feature type="compositionally biased region" description="Basic and acidic residues" evidence="1">
    <location>
        <begin position="552"/>
        <end position="561"/>
    </location>
</feature>
<evidence type="ECO:0000313" key="3">
    <source>
        <dbReference type="Proteomes" id="UP000829999"/>
    </source>
</evidence>
<feature type="compositionally biased region" description="Low complexity" evidence="1">
    <location>
        <begin position="533"/>
        <end position="548"/>
    </location>
</feature>
<dbReference type="RefSeq" id="XP_035448954.2">
    <property type="nucleotide sequence ID" value="XM_035593061.2"/>
</dbReference>
<feature type="compositionally biased region" description="Basic and acidic residues" evidence="1">
    <location>
        <begin position="466"/>
        <end position="479"/>
    </location>
</feature>
<keyword evidence="3" id="KW-1185">Reference proteome</keyword>
<feature type="region of interest" description="Disordered" evidence="1">
    <location>
        <begin position="511"/>
        <end position="607"/>
    </location>
</feature>
<feature type="compositionally biased region" description="Basic and acidic residues" evidence="1">
    <location>
        <begin position="511"/>
        <end position="520"/>
    </location>
</feature>
<feature type="compositionally biased region" description="Basic and acidic residues" evidence="1">
    <location>
        <begin position="395"/>
        <end position="428"/>
    </location>
</feature>
<organism evidence="3 4">
    <name type="scientific">Spodoptera frugiperda</name>
    <name type="common">Fall armyworm</name>
    <dbReference type="NCBI Taxonomy" id="7108"/>
    <lineage>
        <taxon>Eukaryota</taxon>
        <taxon>Metazoa</taxon>
        <taxon>Ecdysozoa</taxon>
        <taxon>Arthropoda</taxon>
        <taxon>Hexapoda</taxon>
        <taxon>Insecta</taxon>
        <taxon>Pterygota</taxon>
        <taxon>Neoptera</taxon>
        <taxon>Endopterygota</taxon>
        <taxon>Lepidoptera</taxon>
        <taxon>Glossata</taxon>
        <taxon>Ditrysia</taxon>
        <taxon>Noctuoidea</taxon>
        <taxon>Noctuidae</taxon>
        <taxon>Amphipyrinae</taxon>
        <taxon>Spodoptera</taxon>
    </lineage>
</organism>
<dbReference type="OrthoDB" id="7479158at2759"/>
<feature type="compositionally biased region" description="Basic and acidic residues" evidence="1">
    <location>
        <begin position="442"/>
        <end position="457"/>
    </location>
</feature>
<dbReference type="GeneID" id="118275191"/>
<sequence length="607" mass="70576">MFARVNLSSVLIVILCSVAVNSAKKVKAKHGPSGMSFSDTTNCTEFSKYGRFNPYSVLHEKWIVFFYWAAPQPLMTYIFTFPTVNHTKNLKKILDGNTILPVMWSARQILMEDQNHVVTLLVERADRGEYWQYPLYKVTGSHKITPRDVRLKQTGDNRLIGFMDCKDETMFAMARMNDVPPKNKLAEEAARLGYKGRRGKSYLYQGHEWLPIPEDDEKNYWHYPKKNKENSSNEDQRSSEEESEDTNKQEETEQKENPDNDNKLFREKHLEPNCIKIEPELWNDPKPDPTENQMLSIDDLNKLDANETININNKSLNESYNSTSIKRETILETNAENVENRQNSSITSTVDQQKINIDNIEVNKTEYIKVEDKEFKYQNEIDKFLSYAENTKPDFEEVKDEKTKEETPKDDQIKEKEAEGKKVNKEEEDKIVEEIIAEDEEAYNKTVEETKAKDTKADNQNANYEQTKENKTENNEIEDKKIEDKKAEEMKVENVKAKIKRAKYKLAKIKQDKAKKLKEEKEEEPENTCDICYDSSTSMYSTTDPYTPIDAPYKKTDRGFEKNFVSPNPEKSTKSKETPKTSTEKPSITVNEEDDVITIRPVPHKTV</sequence>
<protein>
    <submittedName>
        <fullName evidence="4">Uncharacterized protein DDB_G0283697-like</fullName>
    </submittedName>
</protein>
<feature type="signal peptide" evidence="2">
    <location>
        <begin position="1"/>
        <end position="23"/>
    </location>
</feature>
<proteinExistence type="predicted"/>
<accession>A0A9R0EPH4</accession>
<feature type="compositionally biased region" description="Acidic residues" evidence="1">
    <location>
        <begin position="429"/>
        <end position="441"/>
    </location>
</feature>
<feature type="region of interest" description="Disordered" evidence="1">
    <location>
        <begin position="395"/>
        <end position="479"/>
    </location>
</feature>
<feature type="compositionally biased region" description="Basic and acidic residues" evidence="1">
    <location>
        <begin position="571"/>
        <end position="583"/>
    </location>
</feature>
<dbReference type="AlphaFoldDB" id="A0A9R0EPH4"/>
<evidence type="ECO:0000256" key="2">
    <source>
        <dbReference type="SAM" id="SignalP"/>
    </source>
</evidence>
<evidence type="ECO:0000256" key="1">
    <source>
        <dbReference type="SAM" id="MobiDB-lite"/>
    </source>
</evidence>